<dbReference type="PANTHER" id="PTHR12121:SF36">
    <property type="entry name" value="ENDONUCLEASE_EXONUCLEASE_PHOSPHATASE DOMAIN-CONTAINING PROTEIN"/>
    <property type="match status" value="1"/>
</dbReference>
<keyword evidence="1" id="KW-0732">Signal</keyword>
<proteinExistence type="predicted"/>
<gene>
    <name evidence="3" type="ORF">JIN85_12525</name>
</gene>
<dbReference type="GO" id="GO:0004519">
    <property type="term" value="F:endonuclease activity"/>
    <property type="evidence" value="ECO:0007669"/>
    <property type="project" value="UniProtKB-KW"/>
</dbReference>
<feature type="signal peptide" evidence="1">
    <location>
        <begin position="1"/>
        <end position="23"/>
    </location>
</feature>
<dbReference type="InterPro" id="IPR050410">
    <property type="entry name" value="CCR4/nocturin_mRNA_transcr"/>
</dbReference>
<dbReference type="SUPFAM" id="SSF56219">
    <property type="entry name" value="DNase I-like"/>
    <property type="match status" value="1"/>
</dbReference>
<dbReference type="PANTHER" id="PTHR12121">
    <property type="entry name" value="CARBON CATABOLITE REPRESSOR PROTEIN 4"/>
    <property type="match status" value="1"/>
</dbReference>
<reference evidence="3" key="1">
    <citation type="submission" date="2021-01" db="EMBL/GenBank/DDBJ databases">
        <title>Modified the classification status of verrucomicrobia.</title>
        <authorList>
            <person name="Feng X."/>
        </authorList>
    </citation>
    <scope>NUCLEOTIDE SEQUENCE</scope>
    <source>
        <strain evidence="3">KCTC 22041</strain>
    </source>
</reference>
<dbReference type="EMBL" id="JAENIJ010000019">
    <property type="protein sequence ID" value="MBK1883243.1"/>
    <property type="molecule type" value="Genomic_DNA"/>
</dbReference>
<dbReference type="CDD" id="cd09083">
    <property type="entry name" value="EEP-1"/>
    <property type="match status" value="1"/>
</dbReference>
<evidence type="ECO:0000259" key="2">
    <source>
        <dbReference type="Pfam" id="PF03372"/>
    </source>
</evidence>
<organism evidence="3 4">
    <name type="scientific">Luteolibacter pohnpeiensis</name>
    <dbReference type="NCBI Taxonomy" id="454153"/>
    <lineage>
        <taxon>Bacteria</taxon>
        <taxon>Pseudomonadati</taxon>
        <taxon>Verrucomicrobiota</taxon>
        <taxon>Verrucomicrobiia</taxon>
        <taxon>Verrucomicrobiales</taxon>
        <taxon>Verrucomicrobiaceae</taxon>
        <taxon>Luteolibacter</taxon>
    </lineage>
</organism>
<keyword evidence="4" id="KW-1185">Reference proteome</keyword>
<dbReference type="GO" id="GO:0000175">
    <property type="term" value="F:3'-5'-RNA exonuclease activity"/>
    <property type="evidence" value="ECO:0007669"/>
    <property type="project" value="TreeGrafter"/>
</dbReference>
<dbReference type="AlphaFoldDB" id="A0A934S7G0"/>
<comment type="caution">
    <text evidence="3">The sequence shown here is derived from an EMBL/GenBank/DDBJ whole genome shotgun (WGS) entry which is preliminary data.</text>
</comment>
<feature type="domain" description="Endonuclease/exonuclease/phosphatase" evidence="2">
    <location>
        <begin position="27"/>
        <end position="295"/>
    </location>
</feature>
<dbReference type="Gene3D" id="3.60.10.10">
    <property type="entry name" value="Endonuclease/exonuclease/phosphatase"/>
    <property type="match status" value="1"/>
</dbReference>
<accession>A0A934S7G0</accession>
<sequence>MHYTLKAVLSGLAAFYVSTTAQAMNVGTYNIRYDNPADAKAGNGWEQRAPVIAGMIRFHGFDIVGTQEGYIHQIHDLEKLLPEYECTAHGRDDGKEAGENIAIFYRADKFKKLNEGLFWLSENPEQPGKGWDAALPRICGWAEFQDKESGKKFYYLSVHFDHRGVEARKQSANLLIQRIQRIAKNTPAILCGDFNVDQTSESYKVLHDSSILRDSYEVAPLRLALNGTANRFDVNSMTDSRIDHVFLTKEFDAKKYGILTDTYRTPAGDQTGERSGNFPGEVVFKNYEARLPSDHFPVLVEVDWK</sequence>
<evidence type="ECO:0000256" key="1">
    <source>
        <dbReference type="SAM" id="SignalP"/>
    </source>
</evidence>
<dbReference type="RefSeq" id="WP_200271170.1">
    <property type="nucleotide sequence ID" value="NZ_JAENIJ010000019.1"/>
</dbReference>
<protein>
    <submittedName>
        <fullName evidence="3">Endonuclease/exonuclease/phosphatase family protein</fullName>
    </submittedName>
</protein>
<keyword evidence="3" id="KW-0378">Hydrolase</keyword>
<dbReference type="InterPro" id="IPR036691">
    <property type="entry name" value="Endo/exonu/phosph_ase_sf"/>
</dbReference>
<name>A0A934S7G0_9BACT</name>
<dbReference type="Pfam" id="PF03372">
    <property type="entry name" value="Exo_endo_phos"/>
    <property type="match status" value="1"/>
</dbReference>
<keyword evidence="3" id="KW-0540">Nuclease</keyword>
<feature type="chain" id="PRO_5037289010" evidence="1">
    <location>
        <begin position="24"/>
        <end position="305"/>
    </location>
</feature>
<dbReference type="Proteomes" id="UP000603141">
    <property type="component" value="Unassembled WGS sequence"/>
</dbReference>
<evidence type="ECO:0000313" key="3">
    <source>
        <dbReference type="EMBL" id="MBK1883243.1"/>
    </source>
</evidence>
<keyword evidence="3" id="KW-0255">Endonuclease</keyword>
<dbReference type="InterPro" id="IPR005135">
    <property type="entry name" value="Endo/exonuclease/phosphatase"/>
</dbReference>
<evidence type="ECO:0000313" key="4">
    <source>
        <dbReference type="Proteomes" id="UP000603141"/>
    </source>
</evidence>